<dbReference type="InterPro" id="IPR005835">
    <property type="entry name" value="NTP_transferase_dom"/>
</dbReference>
<reference evidence="2" key="1">
    <citation type="submission" date="2022-06" db="EMBL/GenBank/DDBJ databases">
        <title>Lactococcus from bovine mastitis in China.</title>
        <authorList>
            <person name="Lin Y."/>
            <person name="Han B."/>
        </authorList>
    </citation>
    <scope>NUCLEOTIDE SEQUENCE</scope>
    <source>
        <strain evidence="2">Hebei-B-39</strain>
    </source>
</reference>
<name>A0A9X4SGR1_9LACT</name>
<dbReference type="PANTHER" id="PTHR42883:SF2">
    <property type="entry name" value="THYMIDYLYLTRANSFERASE"/>
    <property type="match status" value="1"/>
</dbReference>
<gene>
    <name evidence="2" type="ORF">NF708_10540</name>
</gene>
<organism evidence="2 3">
    <name type="scientific">Lactococcus formosensis</name>
    <dbReference type="NCBI Taxonomy" id="1281486"/>
    <lineage>
        <taxon>Bacteria</taxon>
        <taxon>Bacillati</taxon>
        <taxon>Bacillota</taxon>
        <taxon>Bacilli</taxon>
        <taxon>Lactobacillales</taxon>
        <taxon>Streptococcaceae</taxon>
        <taxon>Lactococcus</taxon>
    </lineage>
</organism>
<dbReference type="AlphaFoldDB" id="A0A9X4SGR1"/>
<proteinExistence type="predicted"/>
<evidence type="ECO:0000259" key="1">
    <source>
        <dbReference type="Pfam" id="PF00483"/>
    </source>
</evidence>
<sequence length="246" mass="27854">MKCLILAAGYATRLYPLTENFPKPLLKVGEKSILDWLVDDLVDTTDIDEFVVISNHKFAQHFENWKNEKVKTRPYAINVIDDGTNTNETRLGAVKDIQLAVEKLNLTDDLLVMAGDNVLDFSLSKFVEFAKEKNTSCVMCHEENELKKQQKTAIITLDNNDLITSYEEKPKEPKGNLAVPPFYCYRACDVKCIQEALDNGCGYDAPGSFAAWLSKQTPMHAYVMPGKRYDIGDINSYEYVKSVFSK</sequence>
<evidence type="ECO:0000313" key="3">
    <source>
        <dbReference type="Proteomes" id="UP001153203"/>
    </source>
</evidence>
<dbReference type="Gene3D" id="3.90.550.10">
    <property type="entry name" value="Spore Coat Polysaccharide Biosynthesis Protein SpsA, Chain A"/>
    <property type="match status" value="1"/>
</dbReference>
<dbReference type="RefSeq" id="WP_101945648.1">
    <property type="nucleotide sequence ID" value="NZ_JAMWFS010000017.1"/>
</dbReference>
<dbReference type="InterPro" id="IPR029044">
    <property type="entry name" value="Nucleotide-diphossugar_trans"/>
</dbReference>
<accession>A0A9X4SGR1</accession>
<evidence type="ECO:0000313" key="2">
    <source>
        <dbReference type="EMBL" id="MDG6194418.1"/>
    </source>
</evidence>
<dbReference type="SUPFAM" id="SSF53448">
    <property type="entry name" value="Nucleotide-diphospho-sugar transferases"/>
    <property type="match status" value="1"/>
</dbReference>
<dbReference type="Proteomes" id="UP001153203">
    <property type="component" value="Unassembled WGS sequence"/>
</dbReference>
<dbReference type="CDD" id="cd04181">
    <property type="entry name" value="NTP_transferase"/>
    <property type="match status" value="1"/>
</dbReference>
<dbReference type="Pfam" id="PF00483">
    <property type="entry name" value="NTP_transferase"/>
    <property type="match status" value="1"/>
</dbReference>
<dbReference type="EMBL" id="JAMWGI010000009">
    <property type="protein sequence ID" value="MDG6194418.1"/>
    <property type="molecule type" value="Genomic_DNA"/>
</dbReference>
<dbReference type="PANTHER" id="PTHR42883">
    <property type="entry name" value="GLUCOSE-1-PHOSPHATE THYMIDYLTRANSFERASE"/>
    <property type="match status" value="1"/>
</dbReference>
<protein>
    <submittedName>
        <fullName evidence="2">Nucleotidyltransferase family protein</fullName>
    </submittedName>
</protein>
<comment type="caution">
    <text evidence="2">The sequence shown here is derived from an EMBL/GenBank/DDBJ whole genome shotgun (WGS) entry which is preliminary data.</text>
</comment>
<feature type="domain" description="Nucleotidyl transferase" evidence="1">
    <location>
        <begin position="3"/>
        <end position="238"/>
    </location>
</feature>